<keyword evidence="1" id="KW-0732">Signal</keyword>
<dbReference type="OrthoDB" id="9808543at2"/>
<dbReference type="SUPFAM" id="SSF53474">
    <property type="entry name" value="alpha/beta-Hydrolases"/>
    <property type="match status" value="1"/>
</dbReference>
<evidence type="ECO:0000313" key="3">
    <source>
        <dbReference type="EMBL" id="ELR69484.1"/>
    </source>
</evidence>
<reference evidence="3 4" key="1">
    <citation type="submission" date="2012-12" db="EMBL/GenBank/DDBJ databases">
        <title>Genome assembly of Fulvivirga imtechensis AK7.</title>
        <authorList>
            <person name="Nupur N."/>
            <person name="Khatri I."/>
            <person name="Kumar R."/>
            <person name="Subramanian S."/>
            <person name="Pinnaka A."/>
        </authorList>
    </citation>
    <scope>NUCLEOTIDE SEQUENCE [LARGE SCALE GENOMIC DNA]</scope>
    <source>
        <strain evidence="3 4">AK7</strain>
    </source>
</reference>
<dbReference type="EMBL" id="AMZN01000072">
    <property type="protein sequence ID" value="ELR69484.1"/>
    <property type="molecule type" value="Genomic_DNA"/>
</dbReference>
<dbReference type="AlphaFoldDB" id="L8JPP4"/>
<dbReference type="InterPro" id="IPR022742">
    <property type="entry name" value="Hydrolase_4"/>
</dbReference>
<dbReference type="ESTHER" id="9bact-l8jpp4">
    <property type="family name" value="Chlorophyllase"/>
</dbReference>
<keyword evidence="4" id="KW-1185">Reference proteome</keyword>
<sequence>MGIKKIIALLAVATFFYACNDPLDLDEVKRSTTDEIITNSTVIFDPSGFVPDPGKTGPYKVCTQEYSLYRPSDPGDDGGKGIIYYPSETESSCAVKSGGLPLVVFVHATGPGYNYTKYKNLLSHLASWGFAVMAYNRNNVAGQTGVERFTKHLLYTYTQSVVKNHLTADIALVGHSSGGGTVRAVLPTAEIQQLNLKSVVLLSPAFNDYVEGLDISEHTNHLLTINVSDDQDPSANGGNKVVNKPMKTGVLDYDLFSIKNSTFSKDALFVSKYGHYYQDYKFCLAYVNAFLLQHLKGQWQYNKYFKNQEKPADWNYLGFEGAEIIQLHREGSSLIINDFENGAPNISSANIKRYVRTSYLFDQHSPHNTGFLEVEWNTAALGVNPYLQLSIHPDYQWTANYKYLAFDVSQMYEDPVNNGINFYVGIRNTDNKAYYQQIEHHKEPLNYPFQFLATTKTHMRTYLIPLTAFQIDTDKLEAVIFRFLDPDHKSGHVVIDNIRFMK</sequence>
<dbReference type="Pfam" id="PF12146">
    <property type="entry name" value="Hydrolase_4"/>
    <property type="match status" value="1"/>
</dbReference>
<dbReference type="InterPro" id="IPR029058">
    <property type="entry name" value="AB_hydrolase_fold"/>
</dbReference>
<organism evidence="3 4">
    <name type="scientific">Fulvivirga imtechensis AK7</name>
    <dbReference type="NCBI Taxonomy" id="1237149"/>
    <lineage>
        <taxon>Bacteria</taxon>
        <taxon>Pseudomonadati</taxon>
        <taxon>Bacteroidota</taxon>
        <taxon>Cytophagia</taxon>
        <taxon>Cytophagales</taxon>
        <taxon>Fulvivirgaceae</taxon>
        <taxon>Fulvivirga</taxon>
    </lineage>
</organism>
<evidence type="ECO:0000259" key="2">
    <source>
        <dbReference type="Pfam" id="PF12146"/>
    </source>
</evidence>
<name>L8JPP4_9BACT</name>
<proteinExistence type="predicted"/>
<feature type="chain" id="PRO_5003994121" description="Serine aminopeptidase S33 domain-containing protein" evidence="1">
    <location>
        <begin position="21"/>
        <end position="502"/>
    </location>
</feature>
<feature type="signal peptide" evidence="1">
    <location>
        <begin position="1"/>
        <end position="20"/>
    </location>
</feature>
<dbReference type="Proteomes" id="UP000011135">
    <property type="component" value="Unassembled WGS sequence"/>
</dbReference>
<feature type="domain" description="Serine aminopeptidase S33" evidence="2">
    <location>
        <begin position="103"/>
        <end position="208"/>
    </location>
</feature>
<protein>
    <recommendedName>
        <fullName evidence="2">Serine aminopeptidase S33 domain-containing protein</fullName>
    </recommendedName>
</protein>
<dbReference type="RefSeq" id="WP_009582175.1">
    <property type="nucleotide sequence ID" value="NZ_AMZN01000072.1"/>
</dbReference>
<comment type="caution">
    <text evidence="3">The sequence shown here is derived from an EMBL/GenBank/DDBJ whole genome shotgun (WGS) entry which is preliminary data.</text>
</comment>
<gene>
    <name evidence="3" type="ORF">C900_05016</name>
</gene>
<accession>L8JPP4</accession>
<evidence type="ECO:0000313" key="4">
    <source>
        <dbReference type="Proteomes" id="UP000011135"/>
    </source>
</evidence>
<dbReference type="PROSITE" id="PS51257">
    <property type="entry name" value="PROKAR_LIPOPROTEIN"/>
    <property type="match status" value="1"/>
</dbReference>
<dbReference type="Gene3D" id="3.40.50.1820">
    <property type="entry name" value="alpha/beta hydrolase"/>
    <property type="match status" value="1"/>
</dbReference>
<evidence type="ECO:0000256" key="1">
    <source>
        <dbReference type="SAM" id="SignalP"/>
    </source>
</evidence>